<dbReference type="AlphaFoldDB" id="A0A1H6KI18"/>
<keyword evidence="2" id="KW-0210">Decarboxylase</keyword>
<organism evidence="6 7">
    <name type="scientific">Ruminococcus flavefaciens</name>
    <dbReference type="NCBI Taxonomy" id="1265"/>
    <lineage>
        <taxon>Bacteria</taxon>
        <taxon>Bacillati</taxon>
        <taxon>Bacillota</taxon>
        <taxon>Clostridia</taxon>
        <taxon>Eubacteriales</taxon>
        <taxon>Oscillospiraceae</taxon>
        <taxon>Ruminococcus</taxon>
    </lineage>
</organism>
<accession>A0A1H6KI18</accession>
<dbReference type="PANTHER" id="PTHR43078:SF6">
    <property type="entry name" value="UDP-GLUCURONIC ACID DECARBOXYLASE 1"/>
    <property type="match status" value="1"/>
</dbReference>
<sequence>MNEKFFQEDLNNICDSDSFSWQDLKEKTIFVTGGTGLIGMTLINAIDHSNKHYGLNCKVIALVRDVAKAKSLLPDSVEFITGSVENVTEIPQDIDYIVHAACPTASAFMVSNPVEVINASVLGTVNLINLAKEKGAAFLYLSSMEVYGKVDTEDKLDENKLGYINPLVIRSCYPESKRMCEAIVAAYAHEYGVRACSLRLAQTFGPGISIDDKRVFAMMARCAMNGENIVLLTKGESRHPYLYTADAVTAILTVLLKGKSGQSYNAANPDTYCSIYEMGEMVASEIADGKIKVEVADNGDTSKYPDTSFLNLDVKAIEDLGWSATVDLKEMYVRMMESMK</sequence>
<dbReference type="GO" id="GO:0005737">
    <property type="term" value="C:cytoplasm"/>
    <property type="evidence" value="ECO:0007669"/>
    <property type="project" value="TreeGrafter"/>
</dbReference>
<feature type="domain" description="NAD-dependent epimerase/dehydratase" evidence="5">
    <location>
        <begin position="29"/>
        <end position="266"/>
    </location>
</feature>
<evidence type="ECO:0000256" key="2">
    <source>
        <dbReference type="ARBA" id="ARBA00022793"/>
    </source>
</evidence>
<dbReference type="GO" id="GO:0048040">
    <property type="term" value="F:UDP-glucuronate decarboxylase activity"/>
    <property type="evidence" value="ECO:0007669"/>
    <property type="project" value="TreeGrafter"/>
</dbReference>
<evidence type="ECO:0000313" key="7">
    <source>
        <dbReference type="Proteomes" id="UP000183190"/>
    </source>
</evidence>
<proteinExistence type="predicted"/>
<dbReference type="RefSeq" id="WP_074717887.1">
    <property type="nucleotide sequence ID" value="NZ_FNWV01000009.1"/>
</dbReference>
<keyword evidence="3" id="KW-0520">NAD</keyword>
<dbReference type="PANTHER" id="PTHR43078">
    <property type="entry name" value="UDP-GLUCURONIC ACID DECARBOXYLASE-RELATED"/>
    <property type="match status" value="1"/>
</dbReference>
<dbReference type="Proteomes" id="UP000183190">
    <property type="component" value="Unassembled WGS sequence"/>
</dbReference>
<dbReference type="InterPro" id="IPR036291">
    <property type="entry name" value="NAD(P)-bd_dom_sf"/>
</dbReference>
<evidence type="ECO:0000313" key="6">
    <source>
        <dbReference type="EMBL" id="SEH75009.1"/>
    </source>
</evidence>
<gene>
    <name evidence="6" type="ORF">SAMN02910265_02480</name>
</gene>
<dbReference type="OrthoDB" id="9811743at2"/>
<keyword evidence="4" id="KW-0456">Lyase</keyword>
<reference evidence="6 7" key="1">
    <citation type="submission" date="2016-10" db="EMBL/GenBank/DDBJ databases">
        <authorList>
            <person name="de Groot N.N."/>
        </authorList>
    </citation>
    <scope>NUCLEOTIDE SEQUENCE [LARGE SCALE GENOMIC DNA]</scope>
    <source>
        <strain evidence="6 7">YAD2003</strain>
    </source>
</reference>
<comment type="cofactor">
    <cofactor evidence="1">
        <name>NAD(+)</name>
        <dbReference type="ChEBI" id="CHEBI:57540"/>
    </cofactor>
</comment>
<evidence type="ECO:0000256" key="1">
    <source>
        <dbReference type="ARBA" id="ARBA00001911"/>
    </source>
</evidence>
<dbReference type="Gene3D" id="3.40.50.720">
    <property type="entry name" value="NAD(P)-binding Rossmann-like Domain"/>
    <property type="match status" value="1"/>
</dbReference>
<evidence type="ECO:0000256" key="4">
    <source>
        <dbReference type="ARBA" id="ARBA00023239"/>
    </source>
</evidence>
<evidence type="ECO:0000256" key="3">
    <source>
        <dbReference type="ARBA" id="ARBA00023027"/>
    </source>
</evidence>
<dbReference type="InterPro" id="IPR044516">
    <property type="entry name" value="UXS-like"/>
</dbReference>
<dbReference type="EMBL" id="FNWV01000009">
    <property type="protein sequence ID" value="SEH75009.1"/>
    <property type="molecule type" value="Genomic_DNA"/>
</dbReference>
<evidence type="ECO:0000259" key="5">
    <source>
        <dbReference type="Pfam" id="PF01370"/>
    </source>
</evidence>
<name>A0A1H6KI18_RUMFL</name>
<dbReference type="GO" id="GO:0070403">
    <property type="term" value="F:NAD+ binding"/>
    <property type="evidence" value="ECO:0007669"/>
    <property type="project" value="InterPro"/>
</dbReference>
<protein>
    <submittedName>
        <fullName evidence="6">Nucleoside-diphosphate-sugar epimerase</fullName>
    </submittedName>
</protein>
<dbReference type="InterPro" id="IPR001509">
    <property type="entry name" value="Epimerase_deHydtase"/>
</dbReference>
<dbReference type="GO" id="GO:0042732">
    <property type="term" value="P:D-xylose metabolic process"/>
    <property type="evidence" value="ECO:0007669"/>
    <property type="project" value="InterPro"/>
</dbReference>
<dbReference type="Pfam" id="PF01370">
    <property type="entry name" value="Epimerase"/>
    <property type="match status" value="1"/>
</dbReference>
<dbReference type="SUPFAM" id="SSF51735">
    <property type="entry name" value="NAD(P)-binding Rossmann-fold domains"/>
    <property type="match status" value="1"/>
</dbReference>